<sequence length="125" mass="13795">MLEILAWVVDLPTLEAIRLSTPIGLEVDESTDMSLTRKLDIHISTWTERANYSVCQFLDMVPLNDGKADTIAEAIREVITINTIPTDRIFGLGTDGGAVMTVDSLKITEVKDTKWLSQDTAISTL</sequence>
<organism evidence="1 2">
    <name type="scientific">Ataeniobius toweri</name>
    <dbReference type="NCBI Taxonomy" id="208326"/>
    <lineage>
        <taxon>Eukaryota</taxon>
        <taxon>Metazoa</taxon>
        <taxon>Chordata</taxon>
        <taxon>Craniata</taxon>
        <taxon>Vertebrata</taxon>
        <taxon>Euteleostomi</taxon>
        <taxon>Actinopterygii</taxon>
        <taxon>Neopterygii</taxon>
        <taxon>Teleostei</taxon>
        <taxon>Neoteleostei</taxon>
        <taxon>Acanthomorphata</taxon>
        <taxon>Ovalentaria</taxon>
        <taxon>Atherinomorphae</taxon>
        <taxon>Cyprinodontiformes</taxon>
        <taxon>Goodeidae</taxon>
        <taxon>Ataeniobius</taxon>
    </lineage>
</organism>
<gene>
    <name evidence="1" type="ORF">ATANTOWER_032896</name>
</gene>
<comment type="caution">
    <text evidence="1">The sequence shown here is derived from an EMBL/GenBank/DDBJ whole genome shotgun (WGS) entry which is preliminary data.</text>
</comment>
<proteinExistence type="predicted"/>
<evidence type="ECO:0000313" key="1">
    <source>
        <dbReference type="EMBL" id="MED6235756.1"/>
    </source>
</evidence>
<name>A0ABU7AD78_9TELE</name>
<dbReference type="Proteomes" id="UP001345963">
    <property type="component" value="Unassembled WGS sequence"/>
</dbReference>
<keyword evidence="2" id="KW-1185">Reference proteome</keyword>
<evidence type="ECO:0000313" key="2">
    <source>
        <dbReference type="Proteomes" id="UP001345963"/>
    </source>
</evidence>
<accession>A0ABU7AD78</accession>
<reference evidence="1 2" key="1">
    <citation type="submission" date="2021-07" db="EMBL/GenBank/DDBJ databases">
        <authorList>
            <person name="Palmer J.M."/>
        </authorList>
    </citation>
    <scope>NUCLEOTIDE SEQUENCE [LARGE SCALE GENOMIC DNA]</scope>
    <source>
        <strain evidence="1 2">AT_MEX2019</strain>
        <tissue evidence="1">Muscle</tissue>
    </source>
</reference>
<dbReference type="EMBL" id="JAHUTI010010828">
    <property type="protein sequence ID" value="MED6235756.1"/>
    <property type="molecule type" value="Genomic_DNA"/>
</dbReference>
<evidence type="ECO:0008006" key="3">
    <source>
        <dbReference type="Google" id="ProtNLM"/>
    </source>
</evidence>
<protein>
    <recommendedName>
        <fullName evidence="3">DUF4371 domain-containing protein</fullName>
    </recommendedName>
</protein>